<evidence type="ECO:0000313" key="4">
    <source>
        <dbReference type="RefSeq" id="XP_026074813.1"/>
    </source>
</evidence>
<proteinExistence type="predicted"/>
<feature type="region of interest" description="Disordered" evidence="1">
    <location>
        <begin position="231"/>
        <end position="256"/>
    </location>
</feature>
<dbReference type="AlphaFoldDB" id="A0A6P6KR92"/>
<keyword evidence="2" id="KW-1133">Transmembrane helix</keyword>
<name>A0A6P6KR92_CARAU</name>
<feature type="transmembrane region" description="Helical" evidence="2">
    <location>
        <begin position="77"/>
        <end position="100"/>
    </location>
</feature>
<evidence type="ECO:0000256" key="1">
    <source>
        <dbReference type="SAM" id="MobiDB-lite"/>
    </source>
</evidence>
<feature type="transmembrane region" description="Helical" evidence="2">
    <location>
        <begin position="147"/>
        <end position="163"/>
    </location>
</feature>
<reference evidence="4" key="1">
    <citation type="submission" date="2025-08" db="UniProtKB">
        <authorList>
            <consortium name="RefSeq"/>
        </authorList>
    </citation>
    <scope>IDENTIFICATION</scope>
    <source>
        <strain evidence="4">Wakin</strain>
        <tissue evidence="4">Muscle</tissue>
    </source>
</reference>
<feature type="transmembrane region" description="Helical" evidence="2">
    <location>
        <begin position="12"/>
        <end position="36"/>
    </location>
</feature>
<dbReference type="OrthoDB" id="8813775at2759"/>
<dbReference type="KEGG" id="caua:113053756"/>
<feature type="compositionally biased region" description="Polar residues" evidence="1">
    <location>
        <begin position="242"/>
        <end position="253"/>
    </location>
</feature>
<feature type="transmembrane region" description="Helical" evidence="2">
    <location>
        <begin position="48"/>
        <end position="70"/>
    </location>
</feature>
<keyword evidence="3" id="KW-1185">Reference proteome</keyword>
<protein>
    <submittedName>
        <fullName evidence="4">Uncharacterized protein LOC113053756</fullName>
    </submittedName>
</protein>
<dbReference type="GeneID" id="113053756"/>
<gene>
    <name evidence="4" type="primary">LOC113053756</name>
</gene>
<organism evidence="3 4">
    <name type="scientific">Carassius auratus</name>
    <name type="common">Goldfish</name>
    <dbReference type="NCBI Taxonomy" id="7957"/>
    <lineage>
        <taxon>Eukaryota</taxon>
        <taxon>Metazoa</taxon>
        <taxon>Chordata</taxon>
        <taxon>Craniata</taxon>
        <taxon>Vertebrata</taxon>
        <taxon>Euteleostomi</taxon>
        <taxon>Actinopterygii</taxon>
        <taxon>Neopterygii</taxon>
        <taxon>Teleostei</taxon>
        <taxon>Ostariophysi</taxon>
        <taxon>Cypriniformes</taxon>
        <taxon>Cyprinidae</taxon>
        <taxon>Cyprininae</taxon>
        <taxon>Carassius</taxon>
    </lineage>
</organism>
<dbReference type="Proteomes" id="UP000515129">
    <property type="component" value="Chromosome 34"/>
</dbReference>
<evidence type="ECO:0000256" key="2">
    <source>
        <dbReference type="SAM" id="Phobius"/>
    </source>
</evidence>
<sequence>MPHLFSDIPDKLRVILSQAANIFLAVVLIYIIQYIFNSEFSCSCTIGFHSIGYIYIFVIPMIFFFILKIVRQTTTKVCAVSCGGLCPQCFQLFGICLFWWGFVLLDGDLYVCIATKFNVSLVEIPCKKEHTFQESSMITRYKNTSQTIGYILIAIGFFGWCLMSNRKIGICCDNCCPNCKNCCKREPYYKRLYEELLSEETDEYLDTNLREIAKMKAKSVCSKYMDSIKTSQISQDNEDNEQTLNTSQPSHPSVNVEDAWSTISQADLINVHLSTSVHRPPEEQESNSPVTPTVERTEGLAIQGAGARVHPMHNTAPEHS</sequence>
<accession>A0A6P6KR92</accession>
<keyword evidence="2" id="KW-0812">Transmembrane</keyword>
<dbReference type="RefSeq" id="XP_026074813.1">
    <property type="nucleotide sequence ID" value="XM_026219028.1"/>
</dbReference>
<keyword evidence="2" id="KW-0472">Membrane</keyword>
<evidence type="ECO:0000313" key="3">
    <source>
        <dbReference type="Proteomes" id="UP000515129"/>
    </source>
</evidence>